<proteinExistence type="predicted"/>
<organism evidence="4 5">
    <name type="scientific">Candidatus Planktophila versatilis</name>
    <dbReference type="NCBI Taxonomy" id="1884905"/>
    <lineage>
        <taxon>Bacteria</taxon>
        <taxon>Bacillati</taxon>
        <taxon>Actinomycetota</taxon>
        <taxon>Actinomycetes</taxon>
        <taxon>Candidatus Nanopelagicales</taxon>
        <taxon>Candidatus Nanopelagicaceae</taxon>
        <taxon>Candidatus Planktophila</taxon>
    </lineage>
</organism>
<protein>
    <submittedName>
        <fullName evidence="4">Alpha-1,6-mannosyltransferase</fullName>
    </submittedName>
</protein>
<dbReference type="Pfam" id="PF13692">
    <property type="entry name" value="Glyco_trans_1_4"/>
    <property type="match status" value="1"/>
</dbReference>
<name>A0AAD0E6G7_9ACTN</name>
<dbReference type="Proteomes" id="UP000217194">
    <property type="component" value="Chromosome"/>
</dbReference>
<reference evidence="4 5" key="1">
    <citation type="submission" date="2016-07" db="EMBL/GenBank/DDBJ databases">
        <title>High microdiversification within the ubiquitous acI lineage of Actinobacteria.</title>
        <authorList>
            <person name="Neuenschwander S.M."/>
            <person name="Salcher M."/>
            <person name="Ghai R."/>
            <person name="Pernthaler J."/>
        </authorList>
    </citation>
    <scope>NUCLEOTIDE SEQUENCE [LARGE SCALE GENOMIC DNA]</scope>
    <source>
        <strain evidence="4">MMS-IIB-76</strain>
    </source>
</reference>
<evidence type="ECO:0000313" key="5">
    <source>
        <dbReference type="Proteomes" id="UP000217194"/>
    </source>
</evidence>
<sequence length="388" mass="42666">MRIIHIANFYGPKSGGIKTTLHNLGSGYTAEGHEFIYVVPGKKFGREETTHGACISLPSWQIPFSGGYRVIRSTYRVKTILNSLKPDRIEVSDRFTLSCLGKWAADRNIPAIVFSHETLRGLVKNYLGVPMKRFVSWHNTRLASRFDFVVTTTNFAAAEFDEIGTTNVVRVPLGVDLQTFSPSLRNEELRTKMIKGGDVLLVHCGRLSPEKKPERSLETLRELLDRGINARLVYIGSGPLHKKLYDSSRDIPVTFWGYVANKNLLAQMIASADISLAPGPIETFCLAALESLASGTPVVASETSAVGEFLVDHNGDFVGLTAANNGRAFADAVQILLDEITEDATLSDRCRTQAEQFPWSETIMRLGRLGDAPAFTPVAHRPTNKSAA</sequence>
<evidence type="ECO:0000256" key="2">
    <source>
        <dbReference type="ARBA" id="ARBA00022679"/>
    </source>
</evidence>
<feature type="domain" description="Glycosyltransferase subfamily 4-like N-terminal" evidence="3">
    <location>
        <begin position="15"/>
        <end position="178"/>
    </location>
</feature>
<accession>A0AAD0E6G7</accession>
<dbReference type="PANTHER" id="PTHR45947">
    <property type="entry name" value="SULFOQUINOVOSYL TRANSFERASE SQD2"/>
    <property type="match status" value="1"/>
</dbReference>
<dbReference type="InterPro" id="IPR028098">
    <property type="entry name" value="Glyco_trans_4-like_N"/>
</dbReference>
<evidence type="ECO:0000256" key="1">
    <source>
        <dbReference type="ARBA" id="ARBA00022676"/>
    </source>
</evidence>
<dbReference type="Pfam" id="PF13439">
    <property type="entry name" value="Glyco_transf_4"/>
    <property type="match status" value="1"/>
</dbReference>
<dbReference type="Gene3D" id="3.40.50.2000">
    <property type="entry name" value="Glycogen Phosphorylase B"/>
    <property type="match status" value="2"/>
</dbReference>
<dbReference type="InterPro" id="IPR050194">
    <property type="entry name" value="Glycosyltransferase_grp1"/>
</dbReference>
<gene>
    <name evidence="4" type="ORF">A1sIIB76_01790</name>
</gene>
<evidence type="ECO:0000259" key="3">
    <source>
        <dbReference type="Pfam" id="PF13439"/>
    </source>
</evidence>
<dbReference type="EMBL" id="CP016778">
    <property type="protein sequence ID" value="ASY22332.1"/>
    <property type="molecule type" value="Genomic_DNA"/>
</dbReference>
<dbReference type="AlphaFoldDB" id="A0AAD0E6G7"/>
<dbReference type="RefSeq" id="WP_095696839.1">
    <property type="nucleotide sequence ID" value="NZ_CP016778.1"/>
</dbReference>
<dbReference type="GO" id="GO:1901137">
    <property type="term" value="P:carbohydrate derivative biosynthetic process"/>
    <property type="evidence" value="ECO:0007669"/>
    <property type="project" value="UniProtKB-ARBA"/>
</dbReference>
<keyword evidence="1" id="KW-0328">Glycosyltransferase</keyword>
<evidence type="ECO:0000313" key="4">
    <source>
        <dbReference type="EMBL" id="ASY22332.1"/>
    </source>
</evidence>
<dbReference type="PANTHER" id="PTHR45947:SF3">
    <property type="entry name" value="SULFOQUINOVOSYL TRANSFERASE SQD2"/>
    <property type="match status" value="1"/>
</dbReference>
<dbReference type="GO" id="GO:0016757">
    <property type="term" value="F:glycosyltransferase activity"/>
    <property type="evidence" value="ECO:0007669"/>
    <property type="project" value="UniProtKB-KW"/>
</dbReference>
<keyword evidence="2" id="KW-0808">Transferase</keyword>
<dbReference type="SUPFAM" id="SSF53756">
    <property type="entry name" value="UDP-Glycosyltransferase/glycogen phosphorylase"/>
    <property type="match status" value="1"/>
</dbReference>